<dbReference type="STRING" id="632773.BBEV_0942"/>
<dbReference type="Proteomes" id="UP000094463">
    <property type="component" value="Chromosome"/>
</dbReference>
<dbReference type="AlphaFoldDB" id="A0A1D7QTF8"/>
<gene>
    <name evidence="1" type="ORF">BBEV_0942</name>
</gene>
<dbReference type="EMBL" id="CP012502">
    <property type="protein sequence ID" value="AOM82312.1"/>
    <property type="molecule type" value="Genomic_DNA"/>
</dbReference>
<dbReference type="KEGG" id="bbev:BBEV_0942"/>
<dbReference type="Pfam" id="PF10702">
    <property type="entry name" value="DUF2507"/>
    <property type="match status" value="1"/>
</dbReference>
<dbReference type="SUPFAM" id="SSF111126">
    <property type="entry name" value="Ligand-binding domain in the NO signalling and Golgi transport"/>
    <property type="match status" value="1"/>
</dbReference>
<dbReference type="InterPro" id="IPR019642">
    <property type="entry name" value="DUF2507"/>
</dbReference>
<protein>
    <recommendedName>
        <fullName evidence="3">DUF2507 domain-containing protein</fullName>
    </recommendedName>
</protein>
<accession>A0A1D7QTF8</accession>
<proteinExistence type="predicted"/>
<dbReference type="Gene3D" id="3.30.1380.20">
    <property type="entry name" value="Trafficking protein particle complex subunit 3"/>
    <property type="match status" value="1"/>
</dbReference>
<dbReference type="OrthoDB" id="2965348at2"/>
<dbReference type="RefSeq" id="WP_069364418.1">
    <property type="nucleotide sequence ID" value="NZ_CP012502.1"/>
</dbReference>
<evidence type="ECO:0000313" key="1">
    <source>
        <dbReference type="EMBL" id="AOM82312.1"/>
    </source>
</evidence>
<organism evidence="1 2">
    <name type="scientific">Salisediminibacterium beveridgei</name>
    <dbReference type="NCBI Taxonomy" id="632773"/>
    <lineage>
        <taxon>Bacteria</taxon>
        <taxon>Bacillati</taxon>
        <taxon>Bacillota</taxon>
        <taxon>Bacilli</taxon>
        <taxon>Bacillales</taxon>
        <taxon>Bacillaceae</taxon>
        <taxon>Salisediminibacterium</taxon>
    </lineage>
</organism>
<keyword evidence="2" id="KW-1185">Reference proteome</keyword>
<dbReference type="InterPro" id="IPR024096">
    <property type="entry name" value="NO_sig/Golgi_transp_ligand-bd"/>
</dbReference>
<reference evidence="1 2" key="1">
    <citation type="submission" date="2015-08" db="EMBL/GenBank/DDBJ databases">
        <title>The complete genome sequence of Bacillus beveridgei MLTeJB.</title>
        <authorList>
            <person name="Hanson T.E."/>
            <person name="Mesa C."/>
            <person name="Basesman S.M."/>
            <person name="Oremland R.S."/>
        </authorList>
    </citation>
    <scope>NUCLEOTIDE SEQUENCE [LARGE SCALE GENOMIC DNA]</scope>
    <source>
        <strain evidence="1 2">MLTeJB</strain>
    </source>
</reference>
<evidence type="ECO:0008006" key="3">
    <source>
        <dbReference type="Google" id="ProtNLM"/>
    </source>
</evidence>
<name>A0A1D7QTF8_9BACI</name>
<evidence type="ECO:0000313" key="2">
    <source>
        <dbReference type="Proteomes" id="UP000094463"/>
    </source>
</evidence>
<sequence>MFKKKQTQEIPESISGFGYDILRNDLIPELLGEDEGMILYYSGKYLARKYAEDARMDLPAFFAKCGWGELTLIKEKSKQITYELTTSFPISERSFSLETGFLAQLAELDKNAVSEGSFIIKKKDPSLVEIQVISDLKDPVD</sequence>